<accession>A0A7W8J8X9</accession>
<evidence type="ECO:0000313" key="1">
    <source>
        <dbReference type="EMBL" id="MBB5344638.1"/>
    </source>
</evidence>
<name>A0A7W8J8X9_9BACT</name>
<dbReference type="AlphaFoldDB" id="A0A7W8J8X9"/>
<dbReference type="EMBL" id="JACHDZ010000004">
    <property type="protein sequence ID" value="MBB5344638.1"/>
    <property type="molecule type" value="Genomic_DNA"/>
</dbReference>
<evidence type="ECO:0000313" key="2">
    <source>
        <dbReference type="Proteomes" id="UP000569092"/>
    </source>
</evidence>
<organism evidence="1 2">
    <name type="scientific">Tunturiibacter lichenicola</name>
    <dbReference type="NCBI Taxonomy" id="2051959"/>
    <lineage>
        <taxon>Bacteria</taxon>
        <taxon>Pseudomonadati</taxon>
        <taxon>Acidobacteriota</taxon>
        <taxon>Terriglobia</taxon>
        <taxon>Terriglobales</taxon>
        <taxon>Acidobacteriaceae</taxon>
        <taxon>Tunturiibacter</taxon>
    </lineage>
</organism>
<proteinExistence type="predicted"/>
<sequence>MQSIIVTNNGSSPVNLSNYGVQIVGAAAADFSFPYGQNFGGVLFPQQTWTIQIAFLPTASGVRNATLLVGPVGAPAQAIALSGTGLAHTGGSVSLSPSSLTFSLPGIPQPVIVTNNGMTPIVMGPITISSTPSGSIASETNNCGALLPAQSICTIQVEATDVQTSKLNEGPSGTVTLTVMDGGNPGIGTVSVNVPLTSEISFTPGAFDFGVLAVGVTSPALSNRLLAYLPFPGAMFNAPGSIVGPNASDFSLVQNNTFDQSNPSFILDYYYVTFKPTAGGPRTATLVTGYGNTPLSGYGFPGPSGVPSFSLSTSGLVNNTGTAVLTLSVTVTGPDAGAFPGDTGNFTLAPAATVQLATSGVALHLGVNTATLTVTDTTSGISKSIPLSVYGYPPSPSVTPSSITFSPAAVGVQSAPQTIAISAPNGDPVSITSIDGYPLSNDFAISSGTCAQTPCQVTVTFTPSQTGPVGSEMAAYFVEDLVTYEKSSIDLRGTGGVGSMSLSTYSLTFAPRDIGTTSIPQTVTLTNAGDATLILSGETFTGANVGDFPIEASTCGSSLAAGANCTLTISFAPTASGARSAILQIMTNAASSPDNIQLMGTGN</sequence>
<evidence type="ECO:0008006" key="3">
    <source>
        <dbReference type="Google" id="ProtNLM"/>
    </source>
</evidence>
<dbReference type="Proteomes" id="UP000569092">
    <property type="component" value="Unassembled WGS sequence"/>
</dbReference>
<comment type="caution">
    <text evidence="1">The sequence shown here is derived from an EMBL/GenBank/DDBJ whole genome shotgun (WGS) entry which is preliminary data.</text>
</comment>
<dbReference type="NCBIfam" id="NF012200">
    <property type="entry name" value="choice_anch_D"/>
    <property type="match status" value="3"/>
</dbReference>
<gene>
    <name evidence="1" type="ORF">HDF10_002624</name>
</gene>
<dbReference type="Gene3D" id="2.60.40.10">
    <property type="entry name" value="Immunoglobulins"/>
    <property type="match status" value="4"/>
</dbReference>
<protein>
    <recommendedName>
        <fullName evidence="3">Choice-of-anchor D domain-containing protein</fullName>
    </recommendedName>
</protein>
<reference evidence="1 2" key="1">
    <citation type="submission" date="2020-08" db="EMBL/GenBank/DDBJ databases">
        <title>Genomic Encyclopedia of Type Strains, Phase IV (KMG-V): Genome sequencing to study the core and pangenomes of soil and plant-associated prokaryotes.</title>
        <authorList>
            <person name="Whitman W."/>
        </authorList>
    </citation>
    <scope>NUCLEOTIDE SEQUENCE [LARGE SCALE GENOMIC DNA]</scope>
    <source>
        <strain evidence="1 2">M8US30</strain>
    </source>
</reference>
<dbReference type="InterPro" id="IPR013783">
    <property type="entry name" value="Ig-like_fold"/>
</dbReference>